<dbReference type="SUPFAM" id="SSF52540">
    <property type="entry name" value="P-loop containing nucleoside triphosphate hydrolases"/>
    <property type="match status" value="1"/>
</dbReference>
<sequence length="507" mass="54724">MAEWESGLFALPSGVDFAGHFVAGFLRRMEGQPPETIARVTIYANSAQTLAALRHAFDAHGPLLLPRLLTVNDLGAGSALRDGPLAPPLARRLQLAQLIDRLMASRPDLAAGHSISALTQSLASLMAEMQTEGCGPDALEAIDAGDHARHWQNALDFLRIAARFHLDGPVVDRPARQRIAAEIAWNDWSEGRDLPADPVIVAGSTGSHGATRLFMRAVARLPNGAVVLPGFDFDLPPDIWEELSGNSGDHAQFRFAALVEEFGRPRLWSPCDGPSPSRNKLVSLALRPAPVTDQWIAEAPGLPDLPDACEGMTLIEADQPGQEADAIALIMREAAENRQPVTLFAADSGLIRRVVAALDRWRLHANDSSGEPVHLTAPGLFLRHVAAVFGLPLTVDRLLILLKHPLTASGSEVVGLGVARHLARELELHLRAHGPAFPSGDNLRDWGDRGDSMRKSWVLWLASILDRIAGFAEDRAARPLPDRLADLRRLTETLIAGPDGDVAQSES</sequence>
<feature type="non-terminal residue" evidence="1">
    <location>
        <position position="507"/>
    </location>
</feature>
<organism evidence="1 2">
    <name type="scientific">Paracoccus onubensis</name>
    <dbReference type="NCBI Taxonomy" id="1675788"/>
    <lineage>
        <taxon>Bacteria</taxon>
        <taxon>Pseudomonadati</taxon>
        <taxon>Pseudomonadota</taxon>
        <taxon>Alphaproteobacteria</taxon>
        <taxon>Rhodobacterales</taxon>
        <taxon>Paracoccaceae</taxon>
        <taxon>Paracoccus</taxon>
    </lineage>
</organism>
<evidence type="ECO:0000313" key="1">
    <source>
        <dbReference type="EMBL" id="RJE81986.1"/>
    </source>
</evidence>
<dbReference type="EMBL" id="QZCG01000022">
    <property type="protein sequence ID" value="RJE81986.1"/>
    <property type="molecule type" value="Genomic_DNA"/>
</dbReference>
<reference evidence="2" key="1">
    <citation type="submission" date="2018-09" db="EMBL/GenBank/DDBJ databases">
        <title>Acidovorax cavernicola nov. sp. isolated from Gruta de las Maravillas (Aracena, Spain).</title>
        <authorList>
            <person name="Jurado V."/>
            <person name="Gutierrez-Patricio S."/>
            <person name="Gonzalez-Pimentel J.L."/>
            <person name="Miller A.Z."/>
            <person name="Laiz L."/>
            <person name="Saiz-Jimenez C."/>
        </authorList>
    </citation>
    <scope>NUCLEOTIDE SEQUENCE [LARGE SCALE GENOMIC DNA]</scope>
    <source>
        <strain evidence="2">1011MAR3C25</strain>
    </source>
</reference>
<dbReference type="InterPro" id="IPR027417">
    <property type="entry name" value="P-loop_NTPase"/>
</dbReference>
<protein>
    <submittedName>
        <fullName evidence="1">Double-strand break repair protein AddB</fullName>
    </submittedName>
</protein>
<accession>A0A418SLY6</accession>
<proteinExistence type="predicted"/>
<keyword evidence="2" id="KW-1185">Reference proteome</keyword>
<gene>
    <name evidence="1" type="ORF">D3P04_22310</name>
</gene>
<evidence type="ECO:0000313" key="2">
    <source>
        <dbReference type="Proteomes" id="UP000284202"/>
    </source>
</evidence>
<comment type="caution">
    <text evidence="1">The sequence shown here is derived from an EMBL/GenBank/DDBJ whole genome shotgun (WGS) entry which is preliminary data.</text>
</comment>
<dbReference type="Proteomes" id="UP000284202">
    <property type="component" value="Unassembled WGS sequence"/>
</dbReference>
<dbReference type="AlphaFoldDB" id="A0A418SLY6"/>
<name>A0A418SLY6_9RHOB</name>